<protein>
    <submittedName>
        <fullName evidence="2">PIR Superfamily Protein</fullName>
    </submittedName>
</protein>
<gene>
    <name evidence="2" type="ORF">POVWA2_069340</name>
</gene>
<keyword evidence="1" id="KW-1133">Transmembrane helix</keyword>
<accession>A0A1A9AGK9</accession>
<evidence type="ECO:0000256" key="1">
    <source>
        <dbReference type="SAM" id="Phobius"/>
    </source>
</evidence>
<dbReference type="Proteomes" id="UP000078550">
    <property type="component" value="Unassembled WGS sequence"/>
</dbReference>
<reference evidence="3" key="1">
    <citation type="submission" date="2016-05" db="EMBL/GenBank/DDBJ databases">
        <authorList>
            <person name="Naeem Raeece"/>
        </authorList>
    </citation>
    <scope>NUCLEOTIDE SEQUENCE [LARGE SCALE GENOMIC DNA]</scope>
</reference>
<name>A0A1A9AGK9_PLAOA</name>
<proteinExistence type="predicted"/>
<evidence type="ECO:0000313" key="2">
    <source>
        <dbReference type="EMBL" id="SBT55697.1"/>
    </source>
</evidence>
<evidence type="ECO:0000313" key="3">
    <source>
        <dbReference type="Proteomes" id="UP000078550"/>
    </source>
</evidence>
<dbReference type="EMBL" id="FLRE01001026">
    <property type="protein sequence ID" value="SBT55697.1"/>
    <property type="molecule type" value="Genomic_DNA"/>
</dbReference>
<sequence>MTNGLCKDNLPSIKHFIELQQSMHYNDIRDSIKNTQLVSQANTWTSNINSYASSYLKKYPIQSNNKNHNKRCRDLAYFLEDIKTRIKASPLFDGNNSYIIGNIDNYLQHILVAEGYDDCPKNSTDENKLYTENNKKLDDLCEDITYINEKLIEINNSSQCKEIQDYIVGQEKSVRLTYNHSSSEHCDILKYYSYDTFENIEKIIKKIKCNNNHGDASEGTSQSSGDHAPILIVLPLLGIVLISFFLYKLTPLGPLLNTKIMKKIRYWKIINDKETDEILENTSDIPQTYLHDKEYHMLYNTLGDS</sequence>
<keyword evidence="1" id="KW-0812">Transmembrane</keyword>
<keyword evidence="1" id="KW-0472">Membrane</keyword>
<organism evidence="2 3">
    <name type="scientific">Plasmodium ovale wallikeri</name>
    <dbReference type="NCBI Taxonomy" id="864142"/>
    <lineage>
        <taxon>Eukaryota</taxon>
        <taxon>Sar</taxon>
        <taxon>Alveolata</taxon>
        <taxon>Apicomplexa</taxon>
        <taxon>Aconoidasida</taxon>
        <taxon>Haemosporida</taxon>
        <taxon>Plasmodiidae</taxon>
        <taxon>Plasmodium</taxon>
        <taxon>Plasmodium (Plasmodium)</taxon>
    </lineage>
</organism>
<dbReference type="AlphaFoldDB" id="A0A1A9AGK9"/>
<feature type="transmembrane region" description="Helical" evidence="1">
    <location>
        <begin position="228"/>
        <end position="247"/>
    </location>
</feature>